<gene>
    <name evidence="1" type="ORF">DI526_03225</name>
</gene>
<name>A0A2W5VF31_9CAUL</name>
<proteinExistence type="predicted"/>
<accession>A0A2W5VF31</accession>
<dbReference type="RefSeq" id="WP_304273983.1">
    <property type="nucleotide sequence ID" value="NZ_QFQZ01000006.1"/>
</dbReference>
<dbReference type="AlphaFoldDB" id="A0A2W5VF31"/>
<dbReference type="EMBL" id="QFQZ01000006">
    <property type="protein sequence ID" value="PZR36463.1"/>
    <property type="molecule type" value="Genomic_DNA"/>
</dbReference>
<organism evidence="1 2">
    <name type="scientific">Caulobacter segnis</name>
    <dbReference type="NCBI Taxonomy" id="88688"/>
    <lineage>
        <taxon>Bacteria</taxon>
        <taxon>Pseudomonadati</taxon>
        <taxon>Pseudomonadota</taxon>
        <taxon>Alphaproteobacteria</taxon>
        <taxon>Caulobacterales</taxon>
        <taxon>Caulobacteraceae</taxon>
        <taxon>Caulobacter</taxon>
    </lineage>
</organism>
<dbReference type="Proteomes" id="UP000249393">
    <property type="component" value="Unassembled WGS sequence"/>
</dbReference>
<evidence type="ECO:0000313" key="1">
    <source>
        <dbReference type="EMBL" id="PZR36463.1"/>
    </source>
</evidence>
<sequence length="77" mass="8258">MARLNPIDQAKAERATCAKSARYWADAADEASAKGLEWIATCYRAKSDEFQARANDLSVALRALCVGAKAPVMARAA</sequence>
<evidence type="ECO:0000313" key="2">
    <source>
        <dbReference type="Proteomes" id="UP000249393"/>
    </source>
</evidence>
<reference evidence="1 2" key="1">
    <citation type="submission" date="2017-08" db="EMBL/GenBank/DDBJ databases">
        <title>Infants hospitalized years apart are colonized by the same room-sourced microbial strains.</title>
        <authorList>
            <person name="Brooks B."/>
            <person name="Olm M.R."/>
            <person name="Firek B.A."/>
            <person name="Baker R."/>
            <person name="Thomas B.C."/>
            <person name="Morowitz M.J."/>
            <person name="Banfield J.F."/>
        </authorList>
    </citation>
    <scope>NUCLEOTIDE SEQUENCE [LARGE SCALE GENOMIC DNA]</scope>
    <source>
        <strain evidence="1">S2_003_000_R2_4</strain>
    </source>
</reference>
<protein>
    <submittedName>
        <fullName evidence="1">Uncharacterized protein</fullName>
    </submittedName>
</protein>
<comment type="caution">
    <text evidence="1">The sequence shown here is derived from an EMBL/GenBank/DDBJ whole genome shotgun (WGS) entry which is preliminary data.</text>
</comment>